<comment type="caution">
    <text evidence="1">The sequence shown here is derived from an EMBL/GenBank/DDBJ whole genome shotgun (WGS) entry which is preliminary data.</text>
</comment>
<dbReference type="Proteomes" id="UP001527925">
    <property type="component" value="Unassembled WGS sequence"/>
</dbReference>
<dbReference type="EMBL" id="JADGIZ020000038">
    <property type="protein sequence ID" value="KAL2914005.1"/>
    <property type="molecule type" value="Genomic_DNA"/>
</dbReference>
<gene>
    <name evidence="1" type="ORF">HK105_206448</name>
</gene>
<organism evidence="1 2">
    <name type="scientific">Polyrhizophydium stewartii</name>
    <dbReference type="NCBI Taxonomy" id="2732419"/>
    <lineage>
        <taxon>Eukaryota</taxon>
        <taxon>Fungi</taxon>
        <taxon>Fungi incertae sedis</taxon>
        <taxon>Chytridiomycota</taxon>
        <taxon>Chytridiomycota incertae sedis</taxon>
        <taxon>Chytridiomycetes</taxon>
        <taxon>Rhizophydiales</taxon>
        <taxon>Rhizophydiales incertae sedis</taxon>
        <taxon>Polyrhizophydium</taxon>
    </lineage>
</organism>
<reference evidence="1 2" key="1">
    <citation type="submission" date="2023-09" db="EMBL/GenBank/DDBJ databases">
        <title>Pangenome analysis of Batrachochytrium dendrobatidis and related Chytrids.</title>
        <authorList>
            <person name="Yacoub M.N."/>
            <person name="Stajich J.E."/>
            <person name="James T.Y."/>
        </authorList>
    </citation>
    <scope>NUCLEOTIDE SEQUENCE [LARGE SCALE GENOMIC DNA]</scope>
    <source>
        <strain evidence="1 2">JEL0888</strain>
    </source>
</reference>
<proteinExistence type="predicted"/>
<protein>
    <recommendedName>
        <fullName evidence="3">Ankyrin repeat protein</fullName>
    </recommendedName>
</protein>
<accession>A0ABR4N3A9</accession>
<evidence type="ECO:0000313" key="1">
    <source>
        <dbReference type="EMBL" id="KAL2914005.1"/>
    </source>
</evidence>
<name>A0ABR4N3A9_9FUNG</name>
<evidence type="ECO:0008006" key="3">
    <source>
        <dbReference type="Google" id="ProtNLM"/>
    </source>
</evidence>
<evidence type="ECO:0000313" key="2">
    <source>
        <dbReference type="Proteomes" id="UP001527925"/>
    </source>
</evidence>
<sequence>MLERLPAEIDGAIMEHAGSLTQFLHGRLPQPISEETLILLWTEAVIADDIRGMQLLPDVPQEDSPPLVLAHTQEMVAALKARGLGADTIQTRIATDENRVLNRLMALVLLCPKAGPLLLPYAKRIFPDWHLDEHQRNMIYVATAAAGDGALVQRISRMALEMEGPSVFGLWGASRLGHRNIVRMILSDVPYFFMSVQGAVLSNARNMFDLIISHTTLEIIDEPTVGLALGHNFNDLAQHMIELRLKDHDVQVSDMAAVCVWEGNLEVLRAIATAGALESERVGKAVVDAAGSGWLKIVRCVFETTGKAPWACAGLAAAAKGGWVDVTQWLLRGPAAALDANAALAALAGSTAAVFEMVLKERSDLRPGDIMNAAAAAGNLVLVEYMRQRGFKPTGEAAAALNSSN</sequence>
<keyword evidence="2" id="KW-1185">Reference proteome</keyword>